<dbReference type="Pfam" id="PF07859">
    <property type="entry name" value="Abhydrolase_3"/>
    <property type="match status" value="1"/>
</dbReference>
<reference evidence="4 5" key="1">
    <citation type="submission" date="2019-12" db="EMBL/GenBank/DDBJ databases">
        <authorList>
            <person name="Li C."/>
            <person name="Zhao J."/>
        </authorList>
    </citation>
    <scope>NUCLEOTIDE SEQUENCE [LARGE SCALE GENOMIC DNA]</scope>
    <source>
        <strain evidence="4 5">NEAU-DD11</strain>
    </source>
</reference>
<proteinExistence type="predicted"/>
<evidence type="ECO:0000256" key="2">
    <source>
        <dbReference type="SAM" id="SignalP"/>
    </source>
</evidence>
<dbReference type="Gene3D" id="3.40.50.1820">
    <property type="entry name" value="alpha/beta hydrolase"/>
    <property type="match status" value="1"/>
</dbReference>
<protein>
    <submittedName>
        <fullName evidence="4">Alpha/beta hydrolase fold domain-containing protein</fullName>
    </submittedName>
</protein>
<keyword evidence="2" id="KW-0732">Signal</keyword>
<dbReference type="EMBL" id="WSES01000002">
    <property type="protein sequence ID" value="MVW59898.1"/>
    <property type="molecule type" value="Genomic_DNA"/>
</dbReference>
<gene>
    <name evidence="4" type="ORF">GPY61_08130</name>
</gene>
<keyword evidence="5" id="KW-1185">Reference proteome</keyword>
<feature type="chain" id="PRO_5031441152" evidence="2">
    <location>
        <begin position="25"/>
        <end position="318"/>
    </location>
</feature>
<evidence type="ECO:0000259" key="3">
    <source>
        <dbReference type="Pfam" id="PF07859"/>
    </source>
</evidence>
<dbReference type="InterPro" id="IPR050300">
    <property type="entry name" value="GDXG_lipolytic_enzyme"/>
</dbReference>
<dbReference type="PANTHER" id="PTHR48081">
    <property type="entry name" value="AB HYDROLASE SUPERFAMILY PROTEIN C4A8.06C"/>
    <property type="match status" value="1"/>
</dbReference>
<dbReference type="AlphaFoldDB" id="A0A7X3K6L9"/>
<comment type="caution">
    <text evidence="4">The sequence shown here is derived from an EMBL/GenBank/DDBJ whole genome shotgun (WGS) entry which is preliminary data.</text>
</comment>
<dbReference type="InterPro" id="IPR013094">
    <property type="entry name" value="AB_hydrolase_3"/>
</dbReference>
<evidence type="ECO:0000313" key="5">
    <source>
        <dbReference type="Proteomes" id="UP000443353"/>
    </source>
</evidence>
<name>A0A7X3K6L9_9BURK</name>
<evidence type="ECO:0000313" key="4">
    <source>
        <dbReference type="EMBL" id="MVW59898.1"/>
    </source>
</evidence>
<evidence type="ECO:0000256" key="1">
    <source>
        <dbReference type="ARBA" id="ARBA00022801"/>
    </source>
</evidence>
<dbReference type="GO" id="GO:0016787">
    <property type="term" value="F:hydrolase activity"/>
    <property type="evidence" value="ECO:0007669"/>
    <property type="project" value="UniProtKB-KW"/>
</dbReference>
<dbReference type="RefSeq" id="WP_160408077.1">
    <property type="nucleotide sequence ID" value="NZ_WSES01000002.1"/>
</dbReference>
<sequence>MHRSIPICQVCAAALMLLAAGAHAQDTPRKSGLDDFVRMAQANPPRPAPAPSIPPIPLSAAGSRATDMWETMFGQTTLRNVTQPALYPVLPPPGQANGTALVIAPGGAFLSLSFDNEGLLVARRLAERGVTCFVLAYRLDPTPQDPAAFMQVVAKRFGGIAQHGKDSAIDTPAVVQAQDDGLAALRWVRAHAADYGIDTKRIGMVGFSAGGRVTMDVATAYDAASRPDFIGVIYGSASKRPVPGDAPPVFLAVAADDGLRGQASIPIFEDWRAAGKSAELHVYAAGDHGFGMRRMGTTSDHWIEHFVQWMQASKLVPQ</sequence>
<dbReference type="Proteomes" id="UP000443353">
    <property type="component" value="Unassembled WGS sequence"/>
</dbReference>
<feature type="signal peptide" evidence="2">
    <location>
        <begin position="1"/>
        <end position="24"/>
    </location>
</feature>
<organism evidence="4 5">
    <name type="scientific">Massilia cellulosiltytica</name>
    <dbReference type="NCBI Taxonomy" id="2683234"/>
    <lineage>
        <taxon>Bacteria</taxon>
        <taxon>Pseudomonadati</taxon>
        <taxon>Pseudomonadota</taxon>
        <taxon>Betaproteobacteria</taxon>
        <taxon>Burkholderiales</taxon>
        <taxon>Oxalobacteraceae</taxon>
        <taxon>Telluria group</taxon>
        <taxon>Massilia</taxon>
    </lineage>
</organism>
<accession>A0A7X3K6L9</accession>
<dbReference type="PANTHER" id="PTHR48081:SF6">
    <property type="entry name" value="PEPTIDASE S9 PROLYL OLIGOPEPTIDASE CATALYTIC DOMAIN-CONTAINING PROTEIN"/>
    <property type="match status" value="1"/>
</dbReference>
<dbReference type="InterPro" id="IPR029058">
    <property type="entry name" value="AB_hydrolase_fold"/>
</dbReference>
<dbReference type="SUPFAM" id="SSF53474">
    <property type="entry name" value="alpha/beta-Hydrolases"/>
    <property type="match status" value="1"/>
</dbReference>
<feature type="domain" description="Alpha/beta hydrolase fold-3" evidence="3">
    <location>
        <begin position="176"/>
        <end position="235"/>
    </location>
</feature>
<keyword evidence="1 4" id="KW-0378">Hydrolase</keyword>